<dbReference type="Proteomes" id="UP000295604">
    <property type="component" value="Unassembled WGS sequence"/>
</dbReference>
<comment type="caution">
    <text evidence="2">The sequence shown here is derived from an EMBL/GenBank/DDBJ whole genome shotgun (WGS) entry which is preliminary data.</text>
</comment>
<organism evidence="2 3">
    <name type="scientific">Colletotrichum sidae</name>
    <dbReference type="NCBI Taxonomy" id="1347389"/>
    <lineage>
        <taxon>Eukaryota</taxon>
        <taxon>Fungi</taxon>
        <taxon>Dikarya</taxon>
        <taxon>Ascomycota</taxon>
        <taxon>Pezizomycotina</taxon>
        <taxon>Sordariomycetes</taxon>
        <taxon>Hypocreomycetidae</taxon>
        <taxon>Glomerellales</taxon>
        <taxon>Glomerellaceae</taxon>
        <taxon>Colletotrichum</taxon>
        <taxon>Colletotrichum orbiculare species complex</taxon>
    </lineage>
</organism>
<proteinExistence type="predicted"/>
<dbReference type="AlphaFoldDB" id="A0A4R8SSA5"/>
<sequence>MVARLKLKEIDGRAPPGVNSSRSSSAPDSEPVKGPVVSPESLVTSAVATSPNCGKPSKGGTPKQRSKETLWRRRNGRRYGDNVPLMRRLAAKPLTTGKVQRLDGDGWRPPGAA</sequence>
<protein>
    <submittedName>
        <fullName evidence="2">Uncharacterized protein</fullName>
    </submittedName>
</protein>
<feature type="compositionally biased region" description="Basic and acidic residues" evidence="1">
    <location>
        <begin position="1"/>
        <end position="12"/>
    </location>
</feature>
<name>A0A4R8SSA5_9PEZI</name>
<evidence type="ECO:0000313" key="3">
    <source>
        <dbReference type="Proteomes" id="UP000295604"/>
    </source>
</evidence>
<keyword evidence="3" id="KW-1185">Reference proteome</keyword>
<evidence type="ECO:0000256" key="1">
    <source>
        <dbReference type="SAM" id="MobiDB-lite"/>
    </source>
</evidence>
<feature type="region of interest" description="Disordered" evidence="1">
    <location>
        <begin position="1"/>
        <end position="113"/>
    </location>
</feature>
<evidence type="ECO:0000313" key="2">
    <source>
        <dbReference type="EMBL" id="TEA03246.1"/>
    </source>
</evidence>
<reference evidence="2 3" key="1">
    <citation type="submission" date="2018-11" db="EMBL/GenBank/DDBJ databases">
        <title>Genome sequence and assembly of Colletotrichum sidae.</title>
        <authorList>
            <person name="Gan P."/>
            <person name="Shirasu K."/>
        </authorList>
    </citation>
    <scope>NUCLEOTIDE SEQUENCE [LARGE SCALE GENOMIC DNA]</scope>
    <source>
        <strain evidence="2 3">CBS 518.97</strain>
    </source>
</reference>
<dbReference type="EMBL" id="QAPF01001335">
    <property type="protein sequence ID" value="TEA03246.1"/>
    <property type="molecule type" value="Genomic_DNA"/>
</dbReference>
<accession>A0A4R8SSA5</accession>
<gene>
    <name evidence="2" type="ORF">C8034_v001669</name>
</gene>
<feature type="compositionally biased region" description="Polar residues" evidence="1">
    <location>
        <begin position="41"/>
        <end position="52"/>
    </location>
</feature>